<reference evidence="1" key="1">
    <citation type="journal article" date="2014" name="Front. Microbiol.">
        <title>High frequency of phylogenetically diverse reductive dehalogenase-homologous genes in deep subseafloor sedimentary metagenomes.</title>
        <authorList>
            <person name="Kawai M."/>
            <person name="Futagami T."/>
            <person name="Toyoda A."/>
            <person name="Takaki Y."/>
            <person name="Nishi S."/>
            <person name="Hori S."/>
            <person name="Arai W."/>
            <person name="Tsubouchi T."/>
            <person name="Morono Y."/>
            <person name="Uchiyama I."/>
            <person name="Ito T."/>
            <person name="Fujiyama A."/>
            <person name="Inagaki F."/>
            <person name="Takami H."/>
        </authorList>
    </citation>
    <scope>NUCLEOTIDE SEQUENCE</scope>
    <source>
        <strain evidence="1">Expedition CK06-06</strain>
    </source>
</reference>
<accession>X0VIE3</accession>
<comment type="caution">
    <text evidence="1">The sequence shown here is derived from an EMBL/GenBank/DDBJ whole genome shotgun (WGS) entry which is preliminary data.</text>
</comment>
<feature type="non-terminal residue" evidence="1">
    <location>
        <position position="266"/>
    </location>
</feature>
<dbReference type="AlphaFoldDB" id="X0VIE3"/>
<dbReference type="Pfam" id="PF03747">
    <property type="entry name" value="ADP_ribosyl_GH"/>
    <property type="match status" value="1"/>
</dbReference>
<dbReference type="SUPFAM" id="SSF101478">
    <property type="entry name" value="ADP-ribosylglycohydrolase"/>
    <property type="match status" value="1"/>
</dbReference>
<protein>
    <recommendedName>
        <fullName evidence="2">ADP-ribosylglycohydrolase family protein</fullName>
    </recommendedName>
</protein>
<evidence type="ECO:0008006" key="2">
    <source>
        <dbReference type="Google" id="ProtNLM"/>
    </source>
</evidence>
<proteinExistence type="predicted"/>
<feature type="non-terminal residue" evidence="1">
    <location>
        <position position="1"/>
    </location>
</feature>
<organism evidence="1">
    <name type="scientific">marine sediment metagenome</name>
    <dbReference type="NCBI Taxonomy" id="412755"/>
    <lineage>
        <taxon>unclassified sequences</taxon>
        <taxon>metagenomes</taxon>
        <taxon>ecological metagenomes</taxon>
    </lineage>
</organism>
<dbReference type="InterPro" id="IPR005502">
    <property type="entry name" value="Ribosyl_crysJ1"/>
</dbReference>
<dbReference type="EMBL" id="BARS01027679">
    <property type="protein sequence ID" value="GAG00336.1"/>
    <property type="molecule type" value="Genomic_DNA"/>
</dbReference>
<evidence type="ECO:0000313" key="1">
    <source>
        <dbReference type="EMBL" id="GAG00336.1"/>
    </source>
</evidence>
<name>X0VIE3_9ZZZZ</name>
<dbReference type="InterPro" id="IPR036705">
    <property type="entry name" value="Ribosyl_crysJ1_sf"/>
</dbReference>
<dbReference type="Gene3D" id="1.10.4080.10">
    <property type="entry name" value="ADP-ribosylation/Crystallin J1"/>
    <property type="match status" value="1"/>
</dbReference>
<gene>
    <name evidence="1" type="ORF">S01H1_43447</name>
</gene>
<sequence>EYLERYRDRAALYPKHVKLAEEQFLDRWHEWCCAHLGMDLPSGRPRWVAVSQGIYGFPGIQGLISLAFAGLLYANDPEKAYVKAFELDFRGVGYSRDATAMMAAMVSAALGGNISAKEMVRIGLETDPFGLGKRKYDARVMSSEVSALLAIAEDADDDRALVDALSRRVCHRHFYDPVDVLGFPMAALHFCDGDPVRTIVMSVNDRGFDERGRFVGLRDVDCTGSVAGALVGVLNGIDAFPRDWVDDVLTANKEVYGIDIESNAKR</sequence>